<evidence type="ECO:0000313" key="9">
    <source>
        <dbReference type="EMBL" id="TFK56600.1"/>
    </source>
</evidence>
<evidence type="ECO:0000256" key="4">
    <source>
        <dbReference type="ARBA" id="ARBA00023002"/>
    </source>
</evidence>
<dbReference type="InterPro" id="IPR002403">
    <property type="entry name" value="Cyt_P450_E_grp-IV"/>
</dbReference>
<protein>
    <submittedName>
        <fullName evidence="9">Cytochrome P450</fullName>
    </submittedName>
</protein>
<keyword evidence="4 7" id="KW-0560">Oxidoreductase</keyword>
<keyword evidence="3 6" id="KW-0479">Metal-binding</keyword>
<evidence type="ECO:0000256" key="3">
    <source>
        <dbReference type="ARBA" id="ARBA00022723"/>
    </source>
</evidence>
<dbReference type="GO" id="GO:0005506">
    <property type="term" value="F:iron ion binding"/>
    <property type="evidence" value="ECO:0007669"/>
    <property type="project" value="InterPro"/>
</dbReference>
<organism evidence="9 10">
    <name type="scientific">Heliocybe sulcata</name>
    <dbReference type="NCBI Taxonomy" id="5364"/>
    <lineage>
        <taxon>Eukaryota</taxon>
        <taxon>Fungi</taxon>
        <taxon>Dikarya</taxon>
        <taxon>Basidiomycota</taxon>
        <taxon>Agaricomycotina</taxon>
        <taxon>Agaricomycetes</taxon>
        <taxon>Gloeophyllales</taxon>
        <taxon>Gloeophyllaceae</taxon>
        <taxon>Heliocybe</taxon>
    </lineage>
</organism>
<dbReference type="SUPFAM" id="SSF48264">
    <property type="entry name" value="Cytochrome P450"/>
    <property type="match status" value="1"/>
</dbReference>
<feature type="transmembrane region" description="Helical" evidence="8">
    <location>
        <begin position="12"/>
        <end position="29"/>
    </location>
</feature>
<reference evidence="9 10" key="1">
    <citation type="journal article" date="2019" name="Nat. Ecol. Evol.">
        <title>Megaphylogeny resolves global patterns of mushroom evolution.</title>
        <authorList>
            <person name="Varga T."/>
            <person name="Krizsan K."/>
            <person name="Foldi C."/>
            <person name="Dima B."/>
            <person name="Sanchez-Garcia M."/>
            <person name="Sanchez-Ramirez S."/>
            <person name="Szollosi G.J."/>
            <person name="Szarkandi J.G."/>
            <person name="Papp V."/>
            <person name="Albert L."/>
            <person name="Andreopoulos W."/>
            <person name="Angelini C."/>
            <person name="Antonin V."/>
            <person name="Barry K.W."/>
            <person name="Bougher N.L."/>
            <person name="Buchanan P."/>
            <person name="Buyck B."/>
            <person name="Bense V."/>
            <person name="Catcheside P."/>
            <person name="Chovatia M."/>
            <person name="Cooper J."/>
            <person name="Damon W."/>
            <person name="Desjardin D."/>
            <person name="Finy P."/>
            <person name="Geml J."/>
            <person name="Haridas S."/>
            <person name="Hughes K."/>
            <person name="Justo A."/>
            <person name="Karasinski D."/>
            <person name="Kautmanova I."/>
            <person name="Kiss B."/>
            <person name="Kocsube S."/>
            <person name="Kotiranta H."/>
            <person name="LaButti K.M."/>
            <person name="Lechner B.E."/>
            <person name="Liimatainen K."/>
            <person name="Lipzen A."/>
            <person name="Lukacs Z."/>
            <person name="Mihaltcheva S."/>
            <person name="Morgado L.N."/>
            <person name="Niskanen T."/>
            <person name="Noordeloos M.E."/>
            <person name="Ohm R.A."/>
            <person name="Ortiz-Santana B."/>
            <person name="Ovrebo C."/>
            <person name="Racz N."/>
            <person name="Riley R."/>
            <person name="Savchenko A."/>
            <person name="Shiryaev A."/>
            <person name="Soop K."/>
            <person name="Spirin V."/>
            <person name="Szebenyi C."/>
            <person name="Tomsovsky M."/>
            <person name="Tulloss R.E."/>
            <person name="Uehling J."/>
            <person name="Grigoriev I.V."/>
            <person name="Vagvolgyi C."/>
            <person name="Papp T."/>
            <person name="Martin F.M."/>
            <person name="Miettinen O."/>
            <person name="Hibbett D.S."/>
            <person name="Nagy L.G."/>
        </authorList>
    </citation>
    <scope>NUCLEOTIDE SEQUENCE [LARGE SCALE GENOMIC DNA]</scope>
    <source>
        <strain evidence="9 10">OMC1185</strain>
    </source>
</reference>
<dbReference type="Proteomes" id="UP000305948">
    <property type="component" value="Unassembled WGS sequence"/>
</dbReference>
<evidence type="ECO:0000256" key="7">
    <source>
        <dbReference type="RuleBase" id="RU000461"/>
    </source>
</evidence>
<gene>
    <name evidence="9" type="ORF">OE88DRAFT_1730072</name>
</gene>
<keyword evidence="7" id="KW-0503">Monooxygenase</keyword>
<dbReference type="AlphaFoldDB" id="A0A5C3NGX7"/>
<dbReference type="InterPro" id="IPR036396">
    <property type="entry name" value="Cyt_P450_sf"/>
</dbReference>
<dbReference type="CDD" id="cd11041">
    <property type="entry name" value="CYP503A1-like"/>
    <property type="match status" value="1"/>
</dbReference>
<keyword evidence="6 7" id="KW-0349">Heme</keyword>
<dbReference type="OrthoDB" id="1844152at2759"/>
<name>A0A5C3NGX7_9AGAM</name>
<dbReference type="GO" id="GO:0016705">
    <property type="term" value="F:oxidoreductase activity, acting on paired donors, with incorporation or reduction of molecular oxygen"/>
    <property type="evidence" value="ECO:0007669"/>
    <property type="project" value="InterPro"/>
</dbReference>
<dbReference type="GO" id="GO:0020037">
    <property type="term" value="F:heme binding"/>
    <property type="evidence" value="ECO:0007669"/>
    <property type="project" value="InterPro"/>
</dbReference>
<keyword evidence="5 6" id="KW-0408">Iron</keyword>
<dbReference type="InterPro" id="IPR017972">
    <property type="entry name" value="Cyt_P450_CS"/>
</dbReference>
<feature type="transmembrane region" description="Helical" evidence="8">
    <location>
        <begin position="206"/>
        <end position="227"/>
    </location>
</feature>
<feature type="binding site" description="axial binding residue" evidence="6">
    <location>
        <position position="450"/>
    </location>
    <ligand>
        <name>heme</name>
        <dbReference type="ChEBI" id="CHEBI:30413"/>
    </ligand>
    <ligandPart>
        <name>Fe</name>
        <dbReference type="ChEBI" id="CHEBI:18248"/>
    </ligandPart>
</feature>
<accession>A0A5C3NGX7</accession>
<dbReference type="PROSITE" id="PS00086">
    <property type="entry name" value="CYTOCHROME_P450"/>
    <property type="match status" value="1"/>
</dbReference>
<proteinExistence type="inferred from homology"/>
<evidence type="ECO:0000313" key="10">
    <source>
        <dbReference type="Proteomes" id="UP000305948"/>
    </source>
</evidence>
<dbReference type="STRING" id="5364.A0A5C3NGX7"/>
<keyword evidence="8" id="KW-1133">Transmembrane helix</keyword>
<keyword evidence="8" id="KW-0472">Membrane</keyword>
<evidence type="ECO:0000256" key="6">
    <source>
        <dbReference type="PIRSR" id="PIRSR602403-1"/>
    </source>
</evidence>
<dbReference type="PANTHER" id="PTHR46206">
    <property type="entry name" value="CYTOCHROME P450"/>
    <property type="match status" value="1"/>
</dbReference>
<dbReference type="PRINTS" id="PR00465">
    <property type="entry name" value="EP450IV"/>
</dbReference>
<keyword evidence="8" id="KW-0812">Transmembrane</keyword>
<dbReference type="InterPro" id="IPR001128">
    <property type="entry name" value="Cyt_P450"/>
</dbReference>
<evidence type="ECO:0000256" key="2">
    <source>
        <dbReference type="ARBA" id="ARBA00010617"/>
    </source>
</evidence>
<dbReference type="Gene3D" id="1.10.630.10">
    <property type="entry name" value="Cytochrome P450"/>
    <property type="match status" value="1"/>
</dbReference>
<sequence length="506" mass="56704">MALPLDIAQAPSLSTYGIAIIIAILLYIAKISSFKQRCLDRIPTVGGPSEPIVSYIGAFRFVRGARDLVHQGYSRYRGGVFKIARPDRWLVVVTGPKLMEEFRMAPDDVLSFVEATNDTLAIAYTLGPNIRENEYHIPIIRTQLTRHLGHAFDDMHDEVAAAFSDEVRPGGNEWIEIPGLEAMSRIITRATNRAFVGLPLCRNRGYIDLCIGFTIDVALGAFIINMFPTFLRPLVGRVLTRVPGTIGRGVEYLGPIIEDRLQKMQENGKDWAEKPKDLITWLIEDAQGEERTVRNWALRILTVNFAAIHTTSSSFTHALFHLAANPQYIQPLREEVEDIVGREGWSRASLQKMRRIDSFLKESMRYSAQGCLSMSRKALKPFTFSDGTVIPPGVYVNAAQAATHHDEEYYPDPDVFDGLRFAKGEGESSKQHLTSTGNDYVPFGHGRHACPGRFFAANTMKTMLAHLVVAYDVKLENEGVRPPDRWFGPVSSPNAKAKVLFRKRQV</sequence>
<dbReference type="Pfam" id="PF00067">
    <property type="entry name" value="p450"/>
    <property type="match status" value="1"/>
</dbReference>
<comment type="cofactor">
    <cofactor evidence="1 6">
        <name>heme</name>
        <dbReference type="ChEBI" id="CHEBI:30413"/>
    </cofactor>
</comment>
<dbReference type="EMBL" id="ML213503">
    <property type="protein sequence ID" value="TFK56600.1"/>
    <property type="molecule type" value="Genomic_DNA"/>
</dbReference>
<evidence type="ECO:0000256" key="1">
    <source>
        <dbReference type="ARBA" id="ARBA00001971"/>
    </source>
</evidence>
<evidence type="ECO:0000256" key="5">
    <source>
        <dbReference type="ARBA" id="ARBA00023004"/>
    </source>
</evidence>
<comment type="similarity">
    <text evidence="2 7">Belongs to the cytochrome P450 family.</text>
</comment>
<dbReference type="GO" id="GO:0004497">
    <property type="term" value="F:monooxygenase activity"/>
    <property type="evidence" value="ECO:0007669"/>
    <property type="project" value="UniProtKB-KW"/>
</dbReference>
<keyword evidence="10" id="KW-1185">Reference proteome</keyword>
<evidence type="ECO:0000256" key="8">
    <source>
        <dbReference type="SAM" id="Phobius"/>
    </source>
</evidence>